<keyword evidence="1" id="KW-0472">Membrane</keyword>
<evidence type="ECO:0000313" key="3">
    <source>
        <dbReference type="Proteomes" id="UP000240506"/>
    </source>
</evidence>
<keyword evidence="1" id="KW-0812">Transmembrane</keyword>
<keyword evidence="1" id="KW-1133">Transmembrane helix</keyword>
<evidence type="ECO:0000313" key="2">
    <source>
        <dbReference type="EMBL" id="PTA50959.1"/>
    </source>
</evidence>
<reference evidence="2 3" key="2">
    <citation type="submission" date="2018-04" db="EMBL/GenBank/DDBJ databases">
        <title>Genomic sequence of a freshwater isolate of Shewanella morhuae.</title>
        <authorList>
            <person name="Castillo D.E."/>
            <person name="Gram L."/>
        </authorList>
    </citation>
    <scope>NUCLEOTIDE SEQUENCE [LARGE SCALE GENOMIC DNA]</scope>
    <source>
        <strain evidence="2 3">CW7</strain>
    </source>
</reference>
<proteinExistence type="predicted"/>
<comment type="caution">
    <text evidence="2">The sequence shown here is derived from an EMBL/GenBank/DDBJ whole genome shotgun (WGS) entry which is preliminary data.</text>
</comment>
<dbReference type="Proteomes" id="UP000240506">
    <property type="component" value="Unassembled WGS sequence"/>
</dbReference>
<dbReference type="EMBL" id="PYSG01000002">
    <property type="protein sequence ID" value="PTA50959.1"/>
    <property type="molecule type" value="Genomic_DNA"/>
</dbReference>
<name>A0ABX5HY05_9GAMM</name>
<keyword evidence="3" id="KW-1185">Reference proteome</keyword>
<organism evidence="2 3">
    <name type="scientific">Shewanella morhuae</name>
    <dbReference type="NCBI Taxonomy" id="365591"/>
    <lineage>
        <taxon>Bacteria</taxon>
        <taxon>Pseudomonadati</taxon>
        <taxon>Pseudomonadota</taxon>
        <taxon>Gammaproteobacteria</taxon>
        <taxon>Alteromonadales</taxon>
        <taxon>Shewanellaceae</taxon>
        <taxon>Shewanella</taxon>
    </lineage>
</organism>
<gene>
    <name evidence="2" type="ORF">C9I43_10815</name>
</gene>
<accession>A0ABX5HY05</accession>
<feature type="transmembrane region" description="Helical" evidence="1">
    <location>
        <begin position="82"/>
        <end position="104"/>
    </location>
</feature>
<sequence>MLKVQCMWLSLFFLTKNSGMEGYTFENNDSLWARGLNQISKSHDFWNSDISKLVGFHGYDTATGMVLSGAEAYNTAFQTWSLLGMVPIAAFTGISMSASTPYIYHFSKRNYYE</sequence>
<evidence type="ECO:0000256" key="1">
    <source>
        <dbReference type="SAM" id="Phobius"/>
    </source>
</evidence>
<protein>
    <submittedName>
        <fullName evidence="2">Uncharacterized protein</fullName>
    </submittedName>
</protein>
<reference evidence="2 3" key="1">
    <citation type="submission" date="2018-03" db="EMBL/GenBank/DDBJ databases">
        <authorList>
            <person name="Dailey F.E."/>
        </authorList>
    </citation>
    <scope>NUCLEOTIDE SEQUENCE [LARGE SCALE GENOMIC DNA]</scope>
    <source>
        <strain evidence="2 3">CW7</strain>
    </source>
</reference>